<protein>
    <submittedName>
        <fullName evidence="1 3">Uncharacterized protein</fullName>
    </submittedName>
</protein>
<name>A0A6G1G596_9PEZI</name>
<accession>A0A6G1G596</accession>
<dbReference type="AlphaFoldDB" id="A0A6G1G596"/>
<evidence type="ECO:0000313" key="1">
    <source>
        <dbReference type="EMBL" id="KAF1813233.1"/>
    </source>
</evidence>
<organism evidence="1">
    <name type="scientific">Eremomyces bilateralis CBS 781.70</name>
    <dbReference type="NCBI Taxonomy" id="1392243"/>
    <lineage>
        <taxon>Eukaryota</taxon>
        <taxon>Fungi</taxon>
        <taxon>Dikarya</taxon>
        <taxon>Ascomycota</taxon>
        <taxon>Pezizomycotina</taxon>
        <taxon>Dothideomycetes</taxon>
        <taxon>Dothideomycetes incertae sedis</taxon>
        <taxon>Eremomycetales</taxon>
        <taxon>Eremomycetaceae</taxon>
        <taxon>Eremomyces</taxon>
    </lineage>
</organism>
<sequence length="163" mass="18347">MVMYPISSCMIKTKKILNTFASPRLAPLLIDMVVTCKLHQRIDHDTNRHPFWQMQYEESHMEIVPSFPCVHPIPPKSYTRPPNSAAILEAPTQYPIHRSRTGTKNRVPGPFDRSSSLKNPSFTLEFTLPSSASEFSSICWPDSRGISACLSTVVRASPATDWS</sequence>
<dbReference type="Proteomes" id="UP000504638">
    <property type="component" value="Unplaced"/>
</dbReference>
<proteinExistence type="predicted"/>
<reference evidence="3" key="3">
    <citation type="submission" date="2025-04" db="UniProtKB">
        <authorList>
            <consortium name="RefSeq"/>
        </authorList>
    </citation>
    <scope>IDENTIFICATION</scope>
    <source>
        <strain evidence="3">CBS 781.70</strain>
    </source>
</reference>
<dbReference type="RefSeq" id="XP_033534864.1">
    <property type="nucleotide sequence ID" value="XM_033675154.1"/>
</dbReference>
<dbReference type="EMBL" id="ML975155">
    <property type="protein sequence ID" value="KAF1813233.1"/>
    <property type="molecule type" value="Genomic_DNA"/>
</dbReference>
<reference evidence="3" key="2">
    <citation type="submission" date="2020-04" db="EMBL/GenBank/DDBJ databases">
        <authorList>
            <consortium name="NCBI Genome Project"/>
        </authorList>
    </citation>
    <scope>NUCLEOTIDE SEQUENCE</scope>
    <source>
        <strain evidence="3">CBS 781.70</strain>
    </source>
</reference>
<dbReference type="GeneID" id="54415724"/>
<evidence type="ECO:0000313" key="2">
    <source>
        <dbReference type="Proteomes" id="UP000504638"/>
    </source>
</evidence>
<gene>
    <name evidence="1 3" type="ORF">P152DRAFT_310717</name>
</gene>
<keyword evidence="2" id="KW-1185">Reference proteome</keyword>
<evidence type="ECO:0000313" key="3">
    <source>
        <dbReference type="RefSeq" id="XP_033534864.1"/>
    </source>
</evidence>
<reference evidence="1 3" key="1">
    <citation type="submission" date="2020-01" db="EMBL/GenBank/DDBJ databases">
        <authorList>
            <consortium name="DOE Joint Genome Institute"/>
            <person name="Haridas S."/>
            <person name="Albert R."/>
            <person name="Binder M."/>
            <person name="Bloem J."/>
            <person name="Labutti K."/>
            <person name="Salamov A."/>
            <person name="Andreopoulos B."/>
            <person name="Baker S.E."/>
            <person name="Barry K."/>
            <person name="Bills G."/>
            <person name="Bluhm B.H."/>
            <person name="Cannon C."/>
            <person name="Castanera R."/>
            <person name="Culley D.E."/>
            <person name="Daum C."/>
            <person name="Ezra D."/>
            <person name="Gonzalez J.B."/>
            <person name="Henrissat B."/>
            <person name="Kuo A."/>
            <person name="Liang C."/>
            <person name="Lipzen A."/>
            <person name="Lutzoni F."/>
            <person name="Magnuson J."/>
            <person name="Mondo S."/>
            <person name="Nolan M."/>
            <person name="Ohm R."/>
            <person name="Pangilinan J."/>
            <person name="Park H.-J."/>
            <person name="Ramirez L."/>
            <person name="Alfaro M."/>
            <person name="Sun H."/>
            <person name="Tritt A."/>
            <person name="Yoshinaga Y."/>
            <person name="Zwiers L.-H."/>
            <person name="Turgeon B.G."/>
            <person name="Goodwin S.B."/>
            <person name="Spatafora J.W."/>
            <person name="Crous P.W."/>
            <person name="Grigoriev I.V."/>
        </authorList>
    </citation>
    <scope>NUCLEOTIDE SEQUENCE</scope>
    <source>
        <strain evidence="1 3">CBS 781.70</strain>
    </source>
</reference>